<dbReference type="Pfam" id="PF08141">
    <property type="entry name" value="SspH"/>
    <property type="match status" value="1"/>
</dbReference>
<comment type="caution">
    <text evidence="5">The sequence shown here is derived from an EMBL/GenBank/DDBJ whole genome shotgun (WGS) entry which is preliminary data.</text>
</comment>
<dbReference type="HAMAP" id="MF_00667">
    <property type="entry name" value="SspH"/>
    <property type="match status" value="1"/>
</dbReference>
<comment type="induction">
    <text evidence="4">Expressed only in the forespore compartment of sporulating cells.</text>
</comment>
<evidence type="ECO:0000313" key="6">
    <source>
        <dbReference type="Proteomes" id="UP001595772"/>
    </source>
</evidence>
<organism evidence="5 6">
    <name type="scientific">Oceanobacillus longus</name>
    <dbReference type="NCBI Taxonomy" id="930120"/>
    <lineage>
        <taxon>Bacteria</taxon>
        <taxon>Bacillati</taxon>
        <taxon>Bacillota</taxon>
        <taxon>Bacilli</taxon>
        <taxon>Bacillales</taxon>
        <taxon>Bacillaceae</taxon>
        <taxon>Oceanobacillus</taxon>
    </lineage>
</organism>
<name>A0ABV8GUT7_9BACI</name>
<proteinExistence type="evidence at transcript level"/>
<keyword evidence="6" id="KW-1185">Reference proteome</keyword>
<dbReference type="EMBL" id="JBHSAO010000003">
    <property type="protein sequence ID" value="MFC4023363.1"/>
    <property type="molecule type" value="Genomic_DNA"/>
</dbReference>
<gene>
    <name evidence="4" type="primary">sspH</name>
    <name evidence="5" type="ORF">ACFOUV_05940</name>
</gene>
<comment type="subcellular location">
    <subcellularLocation>
        <location evidence="1 4">Spore core</location>
    </subcellularLocation>
</comment>
<sequence>MNIQRAEEIVQSPDLVNVTYNGEKIYIQHVDDQNQLARIYPLDNPQKEFDVQIEKLTEE</sequence>
<dbReference type="InterPro" id="IPR012610">
    <property type="entry name" value="SASP_SspH"/>
</dbReference>
<dbReference type="NCBIfam" id="TIGR02861">
    <property type="entry name" value="SASP_H"/>
    <property type="match status" value="1"/>
</dbReference>
<reference evidence="6" key="1">
    <citation type="journal article" date="2019" name="Int. J. Syst. Evol. Microbiol.">
        <title>The Global Catalogue of Microorganisms (GCM) 10K type strain sequencing project: providing services to taxonomists for standard genome sequencing and annotation.</title>
        <authorList>
            <consortium name="The Broad Institute Genomics Platform"/>
            <consortium name="The Broad Institute Genome Sequencing Center for Infectious Disease"/>
            <person name="Wu L."/>
            <person name="Ma J."/>
        </authorList>
    </citation>
    <scope>NUCLEOTIDE SEQUENCE [LARGE SCALE GENOMIC DNA]</scope>
    <source>
        <strain evidence="6">IBRC-M 10703</strain>
    </source>
</reference>
<evidence type="ECO:0000256" key="3">
    <source>
        <dbReference type="ARBA" id="ARBA00022969"/>
    </source>
</evidence>
<dbReference type="Proteomes" id="UP001595772">
    <property type="component" value="Unassembled WGS sequence"/>
</dbReference>
<evidence type="ECO:0000256" key="2">
    <source>
        <dbReference type="ARBA" id="ARBA00006573"/>
    </source>
</evidence>
<evidence type="ECO:0000313" key="5">
    <source>
        <dbReference type="EMBL" id="MFC4023363.1"/>
    </source>
</evidence>
<accession>A0ABV8GUT7</accession>
<keyword evidence="3 4" id="KW-0749">Sporulation</keyword>
<evidence type="ECO:0000256" key="4">
    <source>
        <dbReference type="HAMAP-Rule" id="MF_00667"/>
    </source>
</evidence>
<evidence type="ECO:0000256" key="1">
    <source>
        <dbReference type="ARBA" id="ARBA00004288"/>
    </source>
</evidence>
<dbReference type="NCBIfam" id="NF002867">
    <property type="entry name" value="PRK03174.1"/>
    <property type="match status" value="1"/>
</dbReference>
<protein>
    <recommendedName>
        <fullName evidence="4">Small, acid-soluble spore protein H</fullName>
        <shortName evidence="4">SASP H</shortName>
    </recommendedName>
</protein>
<comment type="similarity">
    <text evidence="2 4">Belongs to the SspH family.</text>
</comment>
<dbReference type="RefSeq" id="WP_379495872.1">
    <property type="nucleotide sequence ID" value="NZ_JBHSAO010000003.1"/>
</dbReference>